<reference evidence="3" key="1">
    <citation type="journal article" date="2014" name="Int. J. Syst. Evol. Microbiol.">
        <title>Complete genome sequence of Corynebacterium casei LMG S-19264T (=DSM 44701T), isolated from a smear-ripened cheese.</title>
        <authorList>
            <consortium name="US DOE Joint Genome Institute (JGI-PGF)"/>
            <person name="Walter F."/>
            <person name="Albersmeier A."/>
            <person name="Kalinowski J."/>
            <person name="Ruckert C."/>
        </authorList>
    </citation>
    <scope>NUCLEOTIDE SEQUENCE</scope>
    <source>
        <strain evidence="3">JCM 12289</strain>
    </source>
</reference>
<dbReference type="KEGG" id="hdo:MUK72_15670"/>
<dbReference type="Proteomes" id="UP000830542">
    <property type="component" value="Plasmid unnamed1"/>
</dbReference>
<geneLocation type="plasmid" evidence="4 5">
    <name>unnamed1</name>
</geneLocation>
<dbReference type="GeneID" id="71763316"/>
<evidence type="ECO:0000313" key="5">
    <source>
        <dbReference type="Proteomes" id="UP000830542"/>
    </source>
</evidence>
<dbReference type="EMBL" id="CP095006">
    <property type="protein sequence ID" value="UOO96632.1"/>
    <property type="molecule type" value="Genomic_DNA"/>
</dbReference>
<reference evidence="4" key="2">
    <citation type="submission" date="2022-04" db="EMBL/GenBank/DDBJ databases">
        <title>Sequencing and genomic assembly of Halococcus dombrowskii.</title>
        <authorList>
            <person name="Lim S.W."/>
            <person name="MacLea K.S."/>
        </authorList>
    </citation>
    <scope>NUCLEOTIDE SEQUENCE</scope>
    <source>
        <strain evidence="4">H4</strain>
        <plasmid evidence="4">unnamed1</plasmid>
    </source>
</reference>
<dbReference type="Proteomes" id="UP001500962">
    <property type="component" value="Unassembled WGS sequence"/>
</dbReference>
<feature type="domain" description="DUF8154" evidence="2">
    <location>
        <begin position="1"/>
        <end position="163"/>
    </location>
</feature>
<dbReference type="RefSeq" id="WP_244705532.1">
    <property type="nucleotide sequence ID" value="NZ_BAAADN010000021.1"/>
</dbReference>
<name>A0AAV3SE75_HALDO</name>
<dbReference type="Pfam" id="PF26481">
    <property type="entry name" value="DUF8154"/>
    <property type="match status" value="1"/>
</dbReference>
<reference evidence="3" key="3">
    <citation type="submission" date="2023-12" db="EMBL/GenBank/DDBJ databases">
        <authorList>
            <person name="Sun Q."/>
            <person name="Inoue M."/>
        </authorList>
    </citation>
    <scope>NUCLEOTIDE SEQUENCE</scope>
    <source>
        <strain evidence="3">JCM 12289</strain>
    </source>
</reference>
<keyword evidence="4" id="KW-0614">Plasmid</keyword>
<evidence type="ECO:0000313" key="3">
    <source>
        <dbReference type="EMBL" id="GAA0458047.1"/>
    </source>
</evidence>
<dbReference type="AlphaFoldDB" id="A0AAV3SE75"/>
<evidence type="ECO:0000313" key="6">
    <source>
        <dbReference type="Proteomes" id="UP001500962"/>
    </source>
</evidence>
<protein>
    <recommendedName>
        <fullName evidence="2">DUF8154 domain-containing protein</fullName>
    </recommendedName>
</protein>
<dbReference type="InterPro" id="IPR058467">
    <property type="entry name" value="DUF8154"/>
</dbReference>
<feature type="compositionally biased region" description="Basic and acidic residues" evidence="1">
    <location>
        <begin position="9"/>
        <end position="18"/>
    </location>
</feature>
<dbReference type="EMBL" id="BAAADN010000021">
    <property type="protein sequence ID" value="GAA0458047.1"/>
    <property type="molecule type" value="Genomic_DNA"/>
</dbReference>
<accession>A0AAV3SE75</accession>
<evidence type="ECO:0000256" key="1">
    <source>
        <dbReference type="SAM" id="MobiDB-lite"/>
    </source>
</evidence>
<evidence type="ECO:0000313" key="4">
    <source>
        <dbReference type="EMBL" id="UOO96632.1"/>
    </source>
</evidence>
<feature type="region of interest" description="Disordered" evidence="1">
    <location>
        <begin position="1"/>
        <end position="28"/>
    </location>
</feature>
<proteinExistence type="predicted"/>
<gene>
    <name evidence="3" type="ORF">GCM10008985_12780</name>
    <name evidence="4" type="ORF">MUK72_15670</name>
</gene>
<sequence>MDDSNVEDALDRAEERFQNTRGQTSEPGLDMADTALIQLRKACRLLEAARTLRERNGFYTVVIEASFVAIERSLQFYLLYRNAVAPEDLRHRHTEVYAEGARVNLFSDDFANRLTELWAQNRADVYYRETAASAEQADAMLALAEAVHRYVHEFATLSHECICSHRDTER</sequence>
<keyword evidence="5" id="KW-1185">Reference proteome</keyword>
<evidence type="ECO:0000259" key="2">
    <source>
        <dbReference type="Pfam" id="PF26481"/>
    </source>
</evidence>
<organism evidence="3 6">
    <name type="scientific">Halococcus dombrowskii</name>
    <dbReference type="NCBI Taxonomy" id="179637"/>
    <lineage>
        <taxon>Archaea</taxon>
        <taxon>Methanobacteriati</taxon>
        <taxon>Methanobacteriota</taxon>
        <taxon>Stenosarchaea group</taxon>
        <taxon>Halobacteria</taxon>
        <taxon>Halobacteriales</taxon>
        <taxon>Halococcaceae</taxon>
        <taxon>Halococcus</taxon>
    </lineage>
</organism>